<dbReference type="InterPro" id="IPR007110">
    <property type="entry name" value="Ig-like_dom"/>
</dbReference>
<keyword evidence="2" id="KW-0812">Transmembrane</keyword>
<protein>
    <submittedName>
        <fullName evidence="4">V-set immunoregulatory receptor</fullName>
    </submittedName>
</protein>
<feature type="compositionally biased region" description="Basic and acidic residues" evidence="1">
    <location>
        <begin position="120"/>
        <end position="132"/>
    </location>
</feature>
<dbReference type="SMART" id="SM00409">
    <property type="entry name" value="IG"/>
    <property type="match status" value="1"/>
</dbReference>
<reference evidence="4" key="2">
    <citation type="submission" date="2025-09" db="UniProtKB">
        <authorList>
            <consortium name="Ensembl"/>
        </authorList>
    </citation>
    <scope>IDENTIFICATION</scope>
</reference>
<dbReference type="GO" id="GO:0005886">
    <property type="term" value="C:plasma membrane"/>
    <property type="evidence" value="ECO:0007669"/>
    <property type="project" value="TreeGrafter"/>
</dbReference>
<reference evidence="4" key="1">
    <citation type="submission" date="2025-08" db="UniProtKB">
        <authorList>
            <consortium name="Ensembl"/>
        </authorList>
    </citation>
    <scope>IDENTIFICATION</scope>
</reference>
<organism evidence="4 5">
    <name type="scientific">Cyanoderma ruficeps</name>
    <name type="common">rufous-capped babbler</name>
    <dbReference type="NCBI Taxonomy" id="181631"/>
    <lineage>
        <taxon>Eukaryota</taxon>
        <taxon>Metazoa</taxon>
        <taxon>Chordata</taxon>
        <taxon>Craniata</taxon>
        <taxon>Vertebrata</taxon>
        <taxon>Euteleostomi</taxon>
        <taxon>Archelosauria</taxon>
        <taxon>Archosauria</taxon>
        <taxon>Dinosauria</taxon>
        <taxon>Saurischia</taxon>
        <taxon>Theropoda</taxon>
        <taxon>Coelurosauria</taxon>
        <taxon>Aves</taxon>
        <taxon>Neognathae</taxon>
        <taxon>Neoaves</taxon>
        <taxon>Telluraves</taxon>
        <taxon>Australaves</taxon>
        <taxon>Passeriformes</taxon>
        <taxon>Sylvioidea</taxon>
        <taxon>Timaliidae</taxon>
        <taxon>Cyanoderma</taxon>
    </lineage>
</organism>
<feature type="domain" description="Ig-like" evidence="3">
    <location>
        <begin position="73"/>
        <end position="197"/>
    </location>
</feature>
<feature type="transmembrane region" description="Helical" evidence="2">
    <location>
        <begin position="225"/>
        <end position="250"/>
    </location>
</feature>
<sequence>MKFPVCASPLSLRGCSERAAAPQRPPLPGHPAAMGTASPRTGLLLAALCLLASHGGAAAFLITTPYSLCVCPEGQNVTLTCRVSGALAKRHDLLYKTWYFSSTGDQSCSDKRHIRNVTEKELHHEPSRHHEPPANGSQKHPPGWQSGHRGVEFVPDRHGAFHIVVMNLTLQDSGNYCCYAVEVRREGHGKPHTMQVAHGFVELQIQRGKGGLQNCTFHPATGKDITAAALATGACIVGILCLPLILLLIYKQRQAASSRRMYWDTYLFSRAAPAWRGWMGCAPLGLAAWAAPSPMGVVEGGPKTGPCQVPPAELSWEGPGMPAGCW</sequence>
<dbReference type="GO" id="GO:0050776">
    <property type="term" value="P:regulation of immune response"/>
    <property type="evidence" value="ECO:0007669"/>
    <property type="project" value="InterPro"/>
</dbReference>
<feature type="region of interest" description="Disordered" evidence="1">
    <location>
        <begin position="120"/>
        <end position="149"/>
    </location>
</feature>
<dbReference type="InterPro" id="IPR013783">
    <property type="entry name" value="Ig-like_fold"/>
</dbReference>
<dbReference type="AlphaFoldDB" id="A0A8C3QPP5"/>
<proteinExistence type="predicted"/>
<dbReference type="GO" id="GO:0046636">
    <property type="term" value="P:negative regulation of alpha-beta T cell activation"/>
    <property type="evidence" value="ECO:0007669"/>
    <property type="project" value="TreeGrafter"/>
</dbReference>
<dbReference type="Ensembl" id="ENSCRFT00000009572.1">
    <property type="protein sequence ID" value="ENSCRFP00000009243.1"/>
    <property type="gene ID" value="ENSCRFG00000007242.1"/>
</dbReference>
<dbReference type="SUPFAM" id="SSF48726">
    <property type="entry name" value="Immunoglobulin"/>
    <property type="match status" value="1"/>
</dbReference>
<keyword evidence="2" id="KW-0472">Membrane</keyword>
<dbReference type="InterPro" id="IPR003599">
    <property type="entry name" value="Ig_sub"/>
</dbReference>
<evidence type="ECO:0000256" key="2">
    <source>
        <dbReference type="SAM" id="Phobius"/>
    </source>
</evidence>
<dbReference type="InterPro" id="IPR036179">
    <property type="entry name" value="Ig-like_dom_sf"/>
</dbReference>
<name>A0A8C3QPP5_9PASS</name>
<dbReference type="Gene3D" id="2.60.40.10">
    <property type="entry name" value="Immunoglobulins"/>
    <property type="match status" value="1"/>
</dbReference>
<evidence type="ECO:0000313" key="4">
    <source>
        <dbReference type="Ensembl" id="ENSCRFP00000009243.1"/>
    </source>
</evidence>
<evidence type="ECO:0000313" key="5">
    <source>
        <dbReference type="Proteomes" id="UP000694396"/>
    </source>
</evidence>
<accession>A0A8C3QPP5</accession>
<dbReference type="InterPro" id="IPR042473">
    <property type="entry name" value="VISTA"/>
</dbReference>
<dbReference type="PANTHER" id="PTHR44819:SF1">
    <property type="entry name" value="V-TYPE IMMUNOGLOBULIN DOMAIN-CONTAINING SUPPRESSOR OF T-CELL ACTIVATION"/>
    <property type="match status" value="1"/>
</dbReference>
<dbReference type="Proteomes" id="UP000694396">
    <property type="component" value="Unplaced"/>
</dbReference>
<evidence type="ECO:0000259" key="3">
    <source>
        <dbReference type="PROSITE" id="PS50835"/>
    </source>
</evidence>
<dbReference type="PANTHER" id="PTHR44819">
    <property type="entry name" value="V-TYPE IMMUNOGLOBULIN DOMAIN-CONTAINING SUPPRESSOR OF T-CELL ACTIVATION"/>
    <property type="match status" value="1"/>
</dbReference>
<keyword evidence="5" id="KW-1185">Reference proteome</keyword>
<dbReference type="PROSITE" id="PS50835">
    <property type="entry name" value="IG_LIKE"/>
    <property type="match status" value="1"/>
</dbReference>
<evidence type="ECO:0000256" key="1">
    <source>
        <dbReference type="SAM" id="MobiDB-lite"/>
    </source>
</evidence>
<keyword evidence="2" id="KW-1133">Transmembrane helix</keyword>